<organism evidence="1 2">
    <name type="scientific">Catharanthus roseus</name>
    <name type="common">Madagascar periwinkle</name>
    <name type="synonym">Vinca rosea</name>
    <dbReference type="NCBI Taxonomy" id="4058"/>
    <lineage>
        <taxon>Eukaryota</taxon>
        <taxon>Viridiplantae</taxon>
        <taxon>Streptophyta</taxon>
        <taxon>Embryophyta</taxon>
        <taxon>Tracheophyta</taxon>
        <taxon>Spermatophyta</taxon>
        <taxon>Magnoliopsida</taxon>
        <taxon>eudicotyledons</taxon>
        <taxon>Gunneridae</taxon>
        <taxon>Pentapetalae</taxon>
        <taxon>asterids</taxon>
        <taxon>lamiids</taxon>
        <taxon>Gentianales</taxon>
        <taxon>Apocynaceae</taxon>
        <taxon>Rauvolfioideae</taxon>
        <taxon>Vinceae</taxon>
        <taxon>Catharanthinae</taxon>
        <taxon>Catharanthus</taxon>
    </lineage>
</organism>
<evidence type="ECO:0000313" key="1">
    <source>
        <dbReference type="EMBL" id="KAI5681790.1"/>
    </source>
</evidence>
<comment type="caution">
    <text evidence="1">The sequence shown here is derived from an EMBL/GenBank/DDBJ whole genome shotgun (WGS) entry which is preliminary data.</text>
</comment>
<proteinExistence type="predicted"/>
<gene>
    <name evidence="1" type="ORF">M9H77_03018</name>
</gene>
<reference evidence="2" key="1">
    <citation type="journal article" date="2023" name="Nat. Plants">
        <title>Single-cell RNA sequencing provides a high-resolution roadmap for understanding the multicellular compartmentation of specialized metabolism.</title>
        <authorList>
            <person name="Sun S."/>
            <person name="Shen X."/>
            <person name="Li Y."/>
            <person name="Li Y."/>
            <person name="Wang S."/>
            <person name="Li R."/>
            <person name="Zhang H."/>
            <person name="Shen G."/>
            <person name="Guo B."/>
            <person name="Wei J."/>
            <person name="Xu J."/>
            <person name="St-Pierre B."/>
            <person name="Chen S."/>
            <person name="Sun C."/>
        </authorList>
    </citation>
    <scope>NUCLEOTIDE SEQUENCE [LARGE SCALE GENOMIC DNA]</scope>
</reference>
<accession>A0ACC0CA82</accession>
<protein>
    <submittedName>
        <fullName evidence="1">Uncharacterized protein</fullName>
    </submittedName>
</protein>
<evidence type="ECO:0000313" key="2">
    <source>
        <dbReference type="Proteomes" id="UP001060085"/>
    </source>
</evidence>
<sequence length="115" mass="13212">MVVEFVQSETSNTLLGIEVVLWFNSVEDLKGFKIKQFVPRESLEELKGFKCAVCKRVCTDSTNETLHVKGIALKAEHNSPDTTPCSEEEMMMLRQDFGKFFIELERHPSLKQDQD</sequence>
<dbReference type="Proteomes" id="UP001060085">
    <property type="component" value="Linkage Group LG01"/>
</dbReference>
<keyword evidence="2" id="KW-1185">Reference proteome</keyword>
<dbReference type="EMBL" id="CM044701">
    <property type="protein sequence ID" value="KAI5681790.1"/>
    <property type="molecule type" value="Genomic_DNA"/>
</dbReference>
<name>A0ACC0CA82_CATRO</name>